<dbReference type="KEGG" id="pbap:Pla133_30130"/>
<keyword evidence="1" id="KW-1133">Transmembrane helix</keyword>
<dbReference type="EMBL" id="CP036287">
    <property type="protein sequence ID" value="QDU67924.1"/>
    <property type="molecule type" value="Genomic_DNA"/>
</dbReference>
<evidence type="ECO:0000313" key="2">
    <source>
        <dbReference type="EMBL" id="QDU67924.1"/>
    </source>
</evidence>
<evidence type="ECO:0000313" key="3">
    <source>
        <dbReference type="Proteomes" id="UP000316921"/>
    </source>
</evidence>
<feature type="transmembrane region" description="Helical" evidence="1">
    <location>
        <begin position="84"/>
        <end position="103"/>
    </location>
</feature>
<evidence type="ECO:0000256" key="1">
    <source>
        <dbReference type="SAM" id="Phobius"/>
    </source>
</evidence>
<keyword evidence="3" id="KW-1185">Reference proteome</keyword>
<proteinExistence type="predicted"/>
<keyword evidence="1" id="KW-0472">Membrane</keyword>
<feature type="transmembrane region" description="Helical" evidence="1">
    <location>
        <begin position="12"/>
        <end position="31"/>
    </location>
</feature>
<organism evidence="2 3">
    <name type="scientific">Engelhardtia mirabilis</name>
    <dbReference type="NCBI Taxonomy" id="2528011"/>
    <lineage>
        <taxon>Bacteria</taxon>
        <taxon>Pseudomonadati</taxon>
        <taxon>Planctomycetota</taxon>
        <taxon>Planctomycetia</taxon>
        <taxon>Planctomycetia incertae sedis</taxon>
        <taxon>Engelhardtia</taxon>
    </lineage>
</organism>
<keyword evidence="1" id="KW-0812">Transmembrane</keyword>
<accession>A0A518BLR9</accession>
<dbReference type="Proteomes" id="UP000316921">
    <property type="component" value="Chromosome"/>
</dbReference>
<sequence>MEELLLLRRARLRGDAVRGALLLAFTNLWFVHGPIDLILVLAIGALAGLLWALVGAGSIGVGLIAAAAQAVVCLGPLAGQPGFIFTLLFGSAFAALAGSYLGMRREERAFG</sequence>
<protein>
    <submittedName>
        <fullName evidence="2">Uncharacterized protein</fullName>
    </submittedName>
</protein>
<reference evidence="2 3" key="1">
    <citation type="submission" date="2019-02" db="EMBL/GenBank/DDBJ databases">
        <title>Deep-cultivation of Planctomycetes and their phenomic and genomic characterization uncovers novel biology.</title>
        <authorList>
            <person name="Wiegand S."/>
            <person name="Jogler M."/>
            <person name="Boedeker C."/>
            <person name="Pinto D."/>
            <person name="Vollmers J."/>
            <person name="Rivas-Marin E."/>
            <person name="Kohn T."/>
            <person name="Peeters S.H."/>
            <person name="Heuer A."/>
            <person name="Rast P."/>
            <person name="Oberbeckmann S."/>
            <person name="Bunk B."/>
            <person name="Jeske O."/>
            <person name="Meyerdierks A."/>
            <person name="Storesund J.E."/>
            <person name="Kallscheuer N."/>
            <person name="Luecker S."/>
            <person name="Lage O.M."/>
            <person name="Pohl T."/>
            <person name="Merkel B.J."/>
            <person name="Hornburger P."/>
            <person name="Mueller R.-W."/>
            <person name="Bruemmer F."/>
            <person name="Labrenz M."/>
            <person name="Spormann A.M."/>
            <person name="Op den Camp H."/>
            <person name="Overmann J."/>
            <person name="Amann R."/>
            <person name="Jetten M.S.M."/>
            <person name="Mascher T."/>
            <person name="Medema M.H."/>
            <person name="Devos D.P."/>
            <person name="Kaster A.-K."/>
            <person name="Ovreas L."/>
            <person name="Rohde M."/>
            <person name="Galperin M.Y."/>
            <person name="Jogler C."/>
        </authorList>
    </citation>
    <scope>NUCLEOTIDE SEQUENCE [LARGE SCALE GENOMIC DNA]</scope>
    <source>
        <strain evidence="2 3">Pla133</strain>
    </source>
</reference>
<gene>
    <name evidence="2" type="ORF">Pla133_30130</name>
</gene>
<name>A0A518BLR9_9BACT</name>
<dbReference type="AlphaFoldDB" id="A0A518BLR9"/>